<name>A0ABT0K673_9ACTN</name>
<evidence type="ECO:0000313" key="4">
    <source>
        <dbReference type="Proteomes" id="UP001201873"/>
    </source>
</evidence>
<comment type="similarity">
    <text evidence="1">Belongs to the F420H(2)-dependent quinone reductase family.</text>
</comment>
<evidence type="ECO:0000256" key="1">
    <source>
        <dbReference type="ARBA" id="ARBA00008710"/>
    </source>
</evidence>
<dbReference type="InterPro" id="IPR012349">
    <property type="entry name" value="Split_barrel_FMN-bd"/>
</dbReference>
<dbReference type="Gene3D" id="2.30.110.10">
    <property type="entry name" value="Electron Transport, Fmn-binding Protein, Chain A"/>
    <property type="match status" value="1"/>
</dbReference>
<dbReference type="PANTHER" id="PTHR39428">
    <property type="entry name" value="F420H(2)-DEPENDENT QUINONE REDUCTASE RV1261C"/>
    <property type="match status" value="1"/>
</dbReference>
<comment type="catalytic activity">
    <reaction evidence="2">
        <text>oxidized coenzyme F420-(gamma-L-Glu)(n) + a quinol + H(+) = reduced coenzyme F420-(gamma-L-Glu)(n) + a quinone</text>
        <dbReference type="Rhea" id="RHEA:39663"/>
        <dbReference type="Rhea" id="RHEA-COMP:12939"/>
        <dbReference type="Rhea" id="RHEA-COMP:14378"/>
        <dbReference type="ChEBI" id="CHEBI:15378"/>
        <dbReference type="ChEBI" id="CHEBI:24646"/>
        <dbReference type="ChEBI" id="CHEBI:132124"/>
        <dbReference type="ChEBI" id="CHEBI:133980"/>
        <dbReference type="ChEBI" id="CHEBI:139511"/>
    </reaction>
</comment>
<evidence type="ECO:0000313" key="3">
    <source>
        <dbReference type="EMBL" id="MCK9879009.1"/>
    </source>
</evidence>
<accession>A0ABT0K673</accession>
<dbReference type="RefSeq" id="WP_248827063.1">
    <property type="nucleotide sequence ID" value="NZ_JALKFT010000059.1"/>
</dbReference>
<keyword evidence="4" id="KW-1185">Reference proteome</keyword>
<comment type="caution">
    <text evidence="3">The sequence shown here is derived from an EMBL/GenBank/DDBJ whole genome shotgun (WGS) entry which is preliminary data.</text>
</comment>
<dbReference type="PANTHER" id="PTHR39428:SF1">
    <property type="entry name" value="F420H(2)-DEPENDENT QUINONE REDUCTASE RV1261C"/>
    <property type="match status" value="1"/>
</dbReference>
<proteinExistence type="inferred from homology"/>
<gene>
    <name evidence="3" type="ORF">MXD59_25175</name>
</gene>
<protein>
    <submittedName>
        <fullName evidence="3">Nitroreductase family deazaflavin-dependent oxidoreductase</fullName>
    </submittedName>
</protein>
<evidence type="ECO:0000256" key="2">
    <source>
        <dbReference type="ARBA" id="ARBA00049106"/>
    </source>
</evidence>
<dbReference type="InterPro" id="IPR004378">
    <property type="entry name" value="F420H2_quin_Rdtase"/>
</dbReference>
<dbReference type="EMBL" id="JALKFT010000059">
    <property type="protein sequence ID" value="MCK9879009.1"/>
    <property type="molecule type" value="Genomic_DNA"/>
</dbReference>
<dbReference type="Proteomes" id="UP001201873">
    <property type="component" value="Unassembled WGS sequence"/>
</dbReference>
<organism evidence="3 4">
    <name type="scientific">Frankia umida</name>
    <dbReference type="NCBI Taxonomy" id="573489"/>
    <lineage>
        <taxon>Bacteria</taxon>
        <taxon>Bacillati</taxon>
        <taxon>Actinomycetota</taxon>
        <taxon>Actinomycetes</taxon>
        <taxon>Frankiales</taxon>
        <taxon>Frankiaceae</taxon>
        <taxon>Frankia</taxon>
    </lineage>
</organism>
<dbReference type="NCBIfam" id="TIGR00026">
    <property type="entry name" value="hi_GC_TIGR00026"/>
    <property type="match status" value="1"/>
</dbReference>
<dbReference type="Pfam" id="PF04075">
    <property type="entry name" value="F420H2_quin_red"/>
    <property type="match status" value="1"/>
</dbReference>
<reference evidence="3 4" key="1">
    <citation type="submission" date="2022-04" db="EMBL/GenBank/DDBJ databases">
        <title>Genome diversity in the genus Frankia.</title>
        <authorList>
            <person name="Carlos-Shanley C."/>
            <person name="Hahn D."/>
        </authorList>
    </citation>
    <scope>NUCLEOTIDE SEQUENCE [LARGE SCALE GENOMIC DNA]</scope>
    <source>
        <strain evidence="3 4">Ag45/Mut15</strain>
    </source>
</reference>
<sequence>MASDQKFRLLNRAHGVLVRLTGGRLGWRAAGMPVLEVITTGRRSGRPHALRLTSPVRQGSTIVLVASRGGEDRDPDWFLNMCAHPQVQVRARGEQWRSMLARPATPQERGQLWPLVVRNRWYRGYEAKTERVIPLVLLEPV</sequence>